<keyword evidence="3 6" id="KW-0812">Transmembrane</keyword>
<feature type="transmembrane region" description="Helical" evidence="6">
    <location>
        <begin position="524"/>
        <end position="545"/>
    </location>
</feature>
<feature type="transmembrane region" description="Helical" evidence="6">
    <location>
        <begin position="262"/>
        <end position="285"/>
    </location>
</feature>
<feature type="domain" description="NADH:quinone oxidoreductase/Mrp antiporter transmembrane" evidence="7">
    <location>
        <begin position="133"/>
        <end position="435"/>
    </location>
</feature>
<evidence type="ECO:0000256" key="3">
    <source>
        <dbReference type="ARBA" id="ARBA00022692"/>
    </source>
</evidence>
<evidence type="ECO:0000256" key="6">
    <source>
        <dbReference type="SAM" id="Phobius"/>
    </source>
</evidence>
<dbReference type="PANTHER" id="PTHR42703:SF1">
    <property type="entry name" value="NA(+)_H(+) ANTIPORTER SUBUNIT D1"/>
    <property type="match status" value="1"/>
</dbReference>
<accession>A0A482TH46</accession>
<dbReference type="Proteomes" id="UP000294028">
    <property type="component" value="Unassembled WGS sequence"/>
</dbReference>
<dbReference type="Pfam" id="PF00361">
    <property type="entry name" value="Proton_antipo_M"/>
    <property type="match status" value="1"/>
</dbReference>
<feature type="transmembrane region" description="Helical" evidence="6">
    <location>
        <begin position="434"/>
        <end position="459"/>
    </location>
</feature>
<protein>
    <submittedName>
        <fullName evidence="8">Na+/H+ antiporter subunit D</fullName>
    </submittedName>
</protein>
<feature type="transmembrane region" description="Helical" evidence="6">
    <location>
        <begin position="112"/>
        <end position="131"/>
    </location>
</feature>
<dbReference type="GO" id="GO:0042773">
    <property type="term" value="P:ATP synthesis coupled electron transport"/>
    <property type="evidence" value="ECO:0007669"/>
    <property type="project" value="InterPro"/>
</dbReference>
<sequence>MSTAVIAPLLVALVTAIATLLTRTNDTINRGVSLLGGVGYFAAVALLFQRIVLPLGSEGQTLVYQVSGWKAPFGIVLVADPLSAFMLALTAIVSLCALTYSVLFVDGFGQRLSYHPLYHFMVVGVTGSFLTGDIFNLFVWFEVMLMSSYILVLFYSGPEHTRAALNYVVLNLLGSAVMLLAIGGLYATTGTLNMADLARRLADPATYDVAVAPVLGLAAVLFSVFALKAGIVPFQFWVPAAYRAAPAPVTAMLAGVVKKVGVYAIVRLYFTVFAAASLPVSLPFISGDSMLAFFGPVFFVMATASIVVGGVGAIGREDIDGLLAYSSISQVGFIILPFAVAAMANSRTVQMLGVTAGIVYAFNHGLAKSLLFLASGTIQEAVGTARFDQLGGLARRAPVLSAGFLLGALTLIGVPPLSGFFGKLLVFQTAADAFALDAIGAGAALIVALVGAVLTIAYYTRAWNDAFWGAPGSAVEAAIPSRWTGPVSVEADESAVADAGGRADGGTANNVSDPPASFALTGQVVVVAALAVTVIAFGIGFDAVYQTATTAAKAALNTEGYMKAVLGSVGALVGVVA</sequence>
<evidence type="ECO:0000259" key="7">
    <source>
        <dbReference type="Pfam" id="PF00361"/>
    </source>
</evidence>
<feature type="transmembrane region" description="Helical" evidence="6">
    <location>
        <begin position="167"/>
        <end position="187"/>
    </location>
</feature>
<comment type="caution">
    <text evidence="8">The sequence shown here is derived from an EMBL/GenBank/DDBJ whole genome shotgun (WGS) entry which is preliminary data.</text>
</comment>
<evidence type="ECO:0000256" key="4">
    <source>
        <dbReference type="ARBA" id="ARBA00022989"/>
    </source>
</evidence>
<evidence type="ECO:0000313" key="9">
    <source>
        <dbReference type="Proteomes" id="UP000294028"/>
    </source>
</evidence>
<feature type="transmembrane region" description="Helical" evidence="6">
    <location>
        <begin position="291"/>
        <end position="315"/>
    </location>
</feature>
<dbReference type="EMBL" id="RZHH01000002">
    <property type="protein sequence ID" value="RYJ13243.1"/>
    <property type="molecule type" value="Genomic_DNA"/>
</dbReference>
<keyword evidence="4 6" id="KW-1133">Transmembrane helix</keyword>
<feature type="transmembrane region" description="Helical" evidence="6">
    <location>
        <begin position="28"/>
        <end position="49"/>
    </location>
</feature>
<dbReference type="AlphaFoldDB" id="A0A482TH46"/>
<name>A0A482TH46_9EURY</name>
<dbReference type="PRINTS" id="PR01437">
    <property type="entry name" value="NUOXDRDTASE4"/>
</dbReference>
<feature type="transmembrane region" description="Helical" evidence="6">
    <location>
        <begin position="322"/>
        <end position="344"/>
    </location>
</feature>
<evidence type="ECO:0000313" key="8">
    <source>
        <dbReference type="EMBL" id="RYJ13243.1"/>
    </source>
</evidence>
<feature type="transmembrane region" description="Helical" evidence="6">
    <location>
        <begin position="207"/>
        <end position="227"/>
    </location>
</feature>
<dbReference type="InterPro" id="IPR050586">
    <property type="entry name" value="CPA3_Na-H_Antiporter_D"/>
</dbReference>
<feature type="transmembrane region" description="Helical" evidence="6">
    <location>
        <begin position="85"/>
        <end position="105"/>
    </location>
</feature>
<dbReference type="InterPro" id="IPR003918">
    <property type="entry name" value="NADH_UbQ_OxRdtase"/>
</dbReference>
<evidence type="ECO:0000256" key="1">
    <source>
        <dbReference type="ARBA" id="ARBA00004651"/>
    </source>
</evidence>
<dbReference type="GO" id="GO:0005886">
    <property type="term" value="C:plasma membrane"/>
    <property type="evidence" value="ECO:0007669"/>
    <property type="project" value="UniProtKB-SubCell"/>
</dbReference>
<keyword evidence="2" id="KW-1003">Cell membrane</keyword>
<evidence type="ECO:0000256" key="2">
    <source>
        <dbReference type="ARBA" id="ARBA00022475"/>
    </source>
</evidence>
<keyword evidence="5 6" id="KW-0472">Membrane</keyword>
<organism evidence="8 9">
    <name type="scientific">Halogeometricum borinquense</name>
    <dbReference type="NCBI Taxonomy" id="60847"/>
    <lineage>
        <taxon>Archaea</taxon>
        <taxon>Methanobacteriati</taxon>
        <taxon>Methanobacteriota</taxon>
        <taxon>Stenosarchaea group</taxon>
        <taxon>Halobacteria</taxon>
        <taxon>Halobacteriales</taxon>
        <taxon>Haloferacaceae</taxon>
        <taxon>Halogeometricum</taxon>
    </lineage>
</organism>
<dbReference type="PANTHER" id="PTHR42703">
    <property type="entry name" value="NADH DEHYDROGENASE"/>
    <property type="match status" value="1"/>
</dbReference>
<dbReference type="InterPro" id="IPR001750">
    <property type="entry name" value="ND/Mrp_TM"/>
</dbReference>
<feature type="transmembrane region" description="Helical" evidence="6">
    <location>
        <begin position="399"/>
        <end position="422"/>
    </location>
</feature>
<feature type="transmembrane region" description="Helical" evidence="6">
    <location>
        <begin position="137"/>
        <end position="155"/>
    </location>
</feature>
<evidence type="ECO:0000256" key="5">
    <source>
        <dbReference type="ARBA" id="ARBA00023136"/>
    </source>
</evidence>
<comment type="subcellular location">
    <subcellularLocation>
        <location evidence="1">Cell membrane</location>
        <topology evidence="1">Multi-pass membrane protein</topology>
    </subcellularLocation>
</comment>
<gene>
    <name evidence="8" type="ORF">ELS19_04180</name>
</gene>
<proteinExistence type="predicted"/>
<reference evidence="8 9" key="1">
    <citation type="submission" date="2018-12" db="EMBL/GenBank/DDBJ databases">
        <title>Genome analysis provides insights into bioremediation potentialities of Halogeometricum borinquense strain N11.</title>
        <authorList>
            <person name="Najjari A."/>
            <person name="Youssef N."/>
            <person name="Fhoula I."/>
            <person name="Ben Dhia O."/>
            <person name="Mahjoubi M."/>
            <person name="Ouzari H.I."/>
            <person name="Cherif A."/>
        </authorList>
    </citation>
    <scope>NUCLEOTIDE SEQUENCE [LARGE SCALE GENOMIC DNA]</scope>
    <source>
        <strain evidence="8 9">N11</strain>
    </source>
</reference>
<dbReference type="GO" id="GO:0008137">
    <property type="term" value="F:NADH dehydrogenase (ubiquinone) activity"/>
    <property type="evidence" value="ECO:0007669"/>
    <property type="project" value="InterPro"/>
</dbReference>
<dbReference type="RefSeq" id="WP_129783687.1">
    <property type="nucleotide sequence ID" value="NZ_RZHH01000002.1"/>
</dbReference>